<dbReference type="InterPro" id="IPR051292">
    <property type="entry name" value="Xyl/GlcA_transferase"/>
</dbReference>
<name>D8M7K9_BLAHO</name>
<accession>D8M7K9</accession>
<dbReference type="RefSeq" id="XP_012898096.1">
    <property type="nucleotide sequence ID" value="XM_013042642.1"/>
</dbReference>
<feature type="transmembrane region" description="Helical" evidence="7">
    <location>
        <begin position="6"/>
        <end position="25"/>
    </location>
</feature>
<keyword evidence="2 7" id="KW-0812">Transmembrane</keyword>
<dbReference type="OrthoDB" id="205012at2759"/>
<evidence type="ECO:0000256" key="2">
    <source>
        <dbReference type="ARBA" id="ARBA00022692"/>
    </source>
</evidence>
<evidence type="ECO:0000256" key="7">
    <source>
        <dbReference type="SAM" id="Phobius"/>
    </source>
</evidence>
<dbReference type="GO" id="GO:0016020">
    <property type="term" value="C:membrane"/>
    <property type="evidence" value="ECO:0007669"/>
    <property type="project" value="UniProtKB-SubCell"/>
</dbReference>
<evidence type="ECO:0000256" key="4">
    <source>
        <dbReference type="ARBA" id="ARBA00022989"/>
    </source>
</evidence>
<proteinExistence type="predicted"/>
<gene>
    <name evidence="8" type="ORF">GSBLH_T00003836001</name>
</gene>
<dbReference type="InParanoid" id="D8M7K9"/>
<dbReference type="AlphaFoldDB" id="D8M7K9"/>
<dbReference type="PANTHER" id="PTHR12270">
    <property type="entry name" value="GLYCOSYLTRANSFERASE-RELATED"/>
    <property type="match status" value="1"/>
</dbReference>
<reference evidence="8" key="1">
    <citation type="submission" date="2010-02" db="EMBL/GenBank/DDBJ databases">
        <title>Sequencing and annotation of the Blastocystis hominis genome.</title>
        <authorList>
            <person name="Wincker P."/>
        </authorList>
    </citation>
    <scope>NUCLEOTIDE SEQUENCE</scope>
    <source>
        <strain evidence="8">Singapore isolate B</strain>
    </source>
</reference>
<dbReference type="GO" id="GO:0015020">
    <property type="term" value="F:glucuronosyltransferase activity"/>
    <property type="evidence" value="ECO:0007669"/>
    <property type="project" value="TreeGrafter"/>
</dbReference>
<comment type="subcellular location">
    <subcellularLocation>
        <location evidence="1">Membrane</location>
        <topology evidence="1">Single-pass type II membrane protein</topology>
    </subcellularLocation>
</comment>
<evidence type="ECO:0000256" key="3">
    <source>
        <dbReference type="ARBA" id="ARBA00022968"/>
    </source>
</evidence>
<keyword evidence="9" id="KW-1185">Reference proteome</keyword>
<evidence type="ECO:0000313" key="8">
    <source>
        <dbReference type="EMBL" id="CBK24048.2"/>
    </source>
</evidence>
<keyword evidence="4 7" id="KW-1133">Transmembrane helix</keyword>
<organism evidence="8">
    <name type="scientific">Blastocystis hominis</name>
    <dbReference type="NCBI Taxonomy" id="12968"/>
    <lineage>
        <taxon>Eukaryota</taxon>
        <taxon>Sar</taxon>
        <taxon>Stramenopiles</taxon>
        <taxon>Bigyra</taxon>
        <taxon>Opalozoa</taxon>
        <taxon>Opalinata</taxon>
        <taxon>Blastocystidae</taxon>
        <taxon>Blastocystis</taxon>
    </lineage>
</organism>
<keyword evidence="3" id="KW-0735">Signal-anchor</keyword>
<dbReference type="GO" id="GO:0042285">
    <property type="term" value="F:xylosyltransferase activity"/>
    <property type="evidence" value="ECO:0007669"/>
    <property type="project" value="TreeGrafter"/>
</dbReference>
<dbReference type="EMBL" id="FN668672">
    <property type="protein sequence ID" value="CBK24048.2"/>
    <property type="molecule type" value="Genomic_DNA"/>
</dbReference>
<sequence>MASVQYILGVTLFIVCFVVVELFMGESVMIRLWFKSDNEGSLNGRKPFYLATSLSEPDDWKLSIVRTGFGSGSVNLDTVNYKPRIRNGNRAPIQSKSENTQKESAYSSLFKTSQTIKRPPMPRYERRIRHRNPYRPTDFDPVFHSTDAPDVEYDVTFCSQGTITRWGFMLEVSRRWRGPMSIVYYFPKENESYFLSLKAESNLRPNIIVDYVIQTDPFYFPINTLRNRAIDNVKTTHFWLTDMDVWPSFGSYDAIMHLPLEFFQDPKNAGIVPVFQMRRHRCRTFQECIN</sequence>
<dbReference type="GeneID" id="24920898"/>
<protein>
    <submittedName>
        <fullName evidence="8">Uncharacterized protein</fullName>
    </submittedName>
</protein>
<evidence type="ECO:0000256" key="6">
    <source>
        <dbReference type="ARBA" id="ARBA00023180"/>
    </source>
</evidence>
<evidence type="ECO:0000256" key="1">
    <source>
        <dbReference type="ARBA" id="ARBA00004606"/>
    </source>
</evidence>
<dbReference type="PANTHER" id="PTHR12270:SF52">
    <property type="entry name" value="GLYCOSYLTRANSFERASE-LIKE PROTEIN GNT13-RELATED"/>
    <property type="match status" value="1"/>
</dbReference>
<evidence type="ECO:0000256" key="5">
    <source>
        <dbReference type="ARBA" id="ARBA00023136"/>
    </source>
</evidence>
<evidence type="ECO:0000313" key="9">
    <source>
        <dbReference type="Proteomes" id="UP000008312"/>
    </source>
</evidence>
<dbReference type="Proteomes" id="UP000008312">
    <property type="component" value="Unassembled WGS sequence"/>
</dbReference>
<keyword evidence="5 7" id="KW-0472">Membrane</keyword>
<dbReference type="GO" id="GO:0035269">
    <property type="term" value="P:protein O-linked glycosylation via mannose"/>
    <property type="evidence" value="ECO:0007669"/>
    <property type="project" value="TreeGrafter"/>
</dbReference>
<keyword evidence="6" id="KW-0325">Glycoprotein</keyword>